<feature type="region of interest" description="Disordered" evidence="1">
    <location>
        <begin position="148"/>
        <end position="170"/>
    </location>
</feature>
<proteinExistence type="predicted"/>
<evidence type="ECO:0000313" key="3">
    <source>
        <dbReference type="EMBL" id="MBY8823489.1"/>
    </source>
</evidence>
<sequence length="170" mass="19284">MADQQFTDAIALLKADHRKVEDLFEQFENARDSSRKQAIANKICTELKVHMMIEEEIFYPAFRGKIEDDTLDEAYVEHDGAKMLINDIMNSTADADFYDAKVTVLSEEIKHHVHEEEMPSEGMFAQCRKTDVDLVALRDEMAARKQELLDTAENGGLPPAKPRTVSLQPA</sequence>
<name>A0ABS7PR79_9SPHN</name>
<dbReference type="RefSeq" id="WP_222990592.1">
    <property type="nucleotide sequence ID" value="NZ_JAINVV010000006.1"/>
</dbReference>
<accession>A0ABS7PR79</accession>
<evidence type="ECO:0000259" key="2">
    <source>
        <dbReference type="Pfam" id="PF01814"/>
    </source>
</evidence>
<keyword evidence="4" id="KW-1185">Reference proteome</keyword>
<comment type="caution">
    <text evidence="3">The sequence shown here is derived from an EMBL/GenBank/DDBJ whole genome shotgun (WGS) entry which is preliminary data.</text>
</comment>
<organism evidence="3 4">
    <name type="scientific">Sphingomonas colocasiae</name>
    <dbReference type="NCBI Taxonomy" id="1848973"/>
    <lineage>
        <taxon>Bacteria</taxon>
        <taxon>Pseudomonadati</taxon>
        <taxon>Pseudomonadota</taxon>
        <taxon>Alphaproteobacteria</taxon>
        <taxon>Sphingomonadales</taxon>
        <taxon>Sphingomonadaceae</taxon>
        <taxon>Sphingomonas</taxon>
    </lineage>
</organism>
<protein>
    <submittedName>
        <fullName evidence="3">Hemerythrin domain-containing protein</fullName>
    </submittedName>
</protein>
<reference evidence="3 4" key="1">
    <citation type="submission" date="2021-08" db="EMBL/GenBank/DDBJ databases">
        <authorList>
            <person name="Tuo L."/>
        </authorList>
    </citation>
    <scope>NUCLEOTIDE SEQUENCE [LARGE SCALE GENOMIC DNA]</scope>
    <source>
        <strain evidence="3 4">JCM 31229</strain>
    </source>
</reference>
<dbReference type="PANTHER" id="PTHR35585:SF1">
    <property type="entry name" value="HHE DOMAIN PROTEIN (AFU_ORTHOLOGUE AFUA_4G00730)"/>
    <property type="match status" value="1"/>
</dbReference>
<feature type="domain" description="Hemerythrin-like" evidence="2">
    <location>
        <begin position="9"/>
        <end position="117"/>
    </location>
</feature>
<evidence type="ECO:0000313" key="4">
    <source>
        <dbReference type="Proteomes" id="UP000706039"/>
    </source>
</evidence>
<dbReference type="Gene3D" id="1.20.120.520">
    <property type="entry name" value="nmb1532 protein domain like"/>
    <property type="match status" value="1"/>
</dbReference>
<dbReference type="Pfam" id="PF01814">
    <property type="entry name" value="Hemerythrin"/>
    <property type="match status" value="1"/>
</dbReference>
<evidence type="ECO:0000256" key="1">
    <source>
        <dbReference type="SAM" id="MobiDB-lite"/>
    </source>
</evidence>
<gene>
    <name evidence="3" type="ORF">K7G82_14390</name>
</gene>
<dbReference type="Proteomes" id="UP000706039">
    <property type="component" value="Unassembled WGS sequence"/>
</dbReference>
<dbReference type="PANTHER" id="PTHR35585">
    <property type="entry name" value="HHE DOMAIN PROTEIN (AFU_ORTHOLOGUE AFUA_4G00730)"/>
    <property type="match status" value="1"/>
</dbReference>
<dbReference type="InterPro" id="IPR012312">
    <property type="entry name" value="Hemerythrin-like"/>
</dbReference>
<dbReference type="EMBL" id="JAINVV010000006">
    <property type="protein sequence ID" value="MBY8823489.1"/>
    <property type="molecule type" value="Genomic_DNA"/>
</dbReference>